<organism evidence="2 3">
    <name type="scientific">Blautia liquoris</name>
    <dbReference type="NCBI Taxonomy" id="2779518"/>
    <lineage>
        <taxon>Bacteria</taxon>
        <taxon>Bacillati</taxon>
        <taxon>Bacillota</taxon>
        <taxon>Clostridia</taxon>
        <taxon>Lachnospirales</taxon>
        <taxon>Lachnospiraceae</taxon>
        <taxon>Blautia</taxon>
    </lineage>
</organism>
<dbReference type="AlphaFoldDB" id="A0A7M2RHF3"/>
<dbReference type="GO" id="GO:0016301">
    <property type="term" value="F:kinase activity"/>
    <property type="evidence" value="ECO:0007669"/>
    <property type="project" value="UniProtKB-KW"/>
</dbReference>
<sequence>MGKIFYIMGKSASGKDCIYKRMMCDSDMRLLPLVLYTTRPIRDQEVPGKEYNFVNEEEIKRLRSLEKIIEERSYHTVYGIWTYATVDDGNIDLEQNDYVGIGTLESYMKIKKYFGKDSVCPIYIEVEDGIRLERALQREREQKNPRYAEMCRRFLADNEDFKEEHIREAGIIKRFQNNGDISNCLNEIHKFIGSRRKTL</sequence>
<dbReference type="PROSITE" id="PS50052">
    <property type="entry name" value="GUANYLATE_KINASE_2"/>
    <property type="match status" value="1"/>
</dbReference>
<dbReference type="InterPro" id="IPR020590">
    <property type="entry name" value="Guanylate_kinase_CS"/>
</dbReference>
<name>A0A7M2RHF3_9FIRM</name>
<dbReference type="InterPro" id="IPR008144">
    <property type="entry name" value="Guanylate_kin-like_dom"/>
</dbReference>
<dbReference type="SMART" id="SM00072">
    <property type="entry name" value="GuKc"/>
    <property type="match status" value="1"/>
</dbReference>
<dbReference type="InterPro" id="IPR008145">
    <property type="entry name" value="GK/Ca_channel_bsu"/>
</dbReference>
<evidence type="ECO:0000313" key="3">
    <source>
        <dbReference type="Proteomes" id="UP000593601"/>
    </source>
</evidence>
<dbReference type="InterPro" id="IPR027417">
    <property type="entry name" value="P-loop_NTPase"/>
</dbReference>
<proteinExistence type="predicted"/>
<evidence type="ECO:0000313" key="2">
    <source>
        <dbReference type="EMBL" id="QOV19451.1"/>
    </source>
</evidence>
<dbReference type="PROSITE" id="PS00856">
    <property type="entry name" value="GUANYLATE_KINASE_1"/>
    <property type="match status" value="1"/>
</dbReference>
<protein>
    <submittedName>
        <fullName evidence="2">Guanylate kinase</fullName>
    </submittedName>
</protein>
<accession>A0A7M2RHF3</accession>
<keyword evidence="3" id="KW-1185">Reference proteome</keyword>
<dbReference type="Gene3D" id="3.40.50.300">
    <property type="entry name" value="P-loop containing nucleotide triphosphate hydrolases"/>
    <property type="match status" value="1"/>
</dbReference>
<reference evidence="2 3" key="1">
    <citation type="submission" date="2020-10" db="EMBL/GenBank/DDBJ databases">
        <title>Blautia liquoris sp.nov., isolated from the mud in a fermentation cellar used for the production of Chinese strong-flavoured liquor.</title>
        <authorList>
            <person name="Lu L."/>
        </authorList>
    </citation>
    <scope>NUCLEOTIDE SEQUENCE [LARGE SCALE GENOMIC DNA]</scope>
    <source>
        <strain evidence="2 3">LZLJ-3</strain>
    </source>
</reference>
<dbReference type="Pfam" id="PF00625">
    <property type="entry name" value="Guanylate_kin"/>
    <property type="match status" value="1"/>
</dbReference>
<keyword evidence="2" id="KW-0418">Kinase</keyword>
<dbReference type="Proteomes" id="UP000593601">
    <property type="component" value="Chromosome"/>
</dbReference>
<dbReference type="RefSeq" id="WP_193735771.1">
    <property type="nucleotide sequence ID" value="NZ_CP063304.1"/>
</dbReference>
<gene>
    <name evidence="2" type="ORF">INP51_00245</name>
</gene>
<dbReference type="KEGG" id="bliq:INP51_00245"/>
<feature type="domain" description="Guanylate kinase-like" evidence="1">
    <location>
        <begin position="2"/>
        <end position="193"/>
    </location>
</feature>
<keyword evidence="2" id="KW-0808">Transferase</keyword>
<evidence type="ECO:0000259" key="1">
    <source>
        <dbReference type="PROSITE" id="PS50052"/>
    </source>
</evidence>
<dbReference type="EMBL" id="CP063304">
    <property type="protein sequence ID" value="QOV19451.1"/>
    <property type="molecule type" value="Genomic_DNA"/>
</dbReference>
<dbReference type="SUPFAM" id="SSF52540">
    <property type="entry name" value="P-loop containing nucleoside triphosphate hydrolases"/>
    <property type="match status" value="1"/>
</dbReference>